<dbReference type="SMART" id="SM00220">
    <property type="entry name" value="S_TKc"/>
    <property type="match status" value="1"/>
</dbReference>
<gene>
    <name evidence="20" type="primary">LOC108675227</name>
</gene>
<dbReference type="OMA" id="WCGIMAL"/>
<feature type="compositionally biased region" description="Basic and acidic residues" evidence="17">
    <location>
        <begin position="99"/>
        <end position="111"/>
    </location>
</feature>
<feature type="compositionally biased region" description="Low complexity" evidence="17">
    <location>
        <begin position="28"/>
        <end position="50"/>
    </location>
</feature>
<evidence type="ECO:0000256" key="9">
    <source>
        <dbReference type="ARBA" id="ARBA00022840"/>
    </source>
</evidence>
<feature type="binding site" evidence="16">
    <location>
        <position position="983"/>
    </location>
    <ligand>
        <name>ATP</name>
        <dbReference type="ChEBI" id="CHEBI:30616"/>
    </ligand>
</feature>
<dbReference type="OrthoDB" id="28397at2759"/>
<dbReference type="PANTHER" id="PTHR24056:SF546">
    <property type="entry name" value="CYCLIN-DEPENDENT KINASE 12"/>
    <property type="match status" value="1"/>
</dbReference>
<feature type="compositionally biased region" description="Polar residues" evidence="17">
    <location>
        <begin position="235"/>
        <end position="255"/>
    </location>
</feature>
<dbReference type="KEGG" id="hazt:108675227"/>
<organism evidence="19 20">
    <name type="scientific">Hyalella azteca</name>
    <name type="common">Amphipod</name>
    <dbReference type="NCBI Taxonomy" id="294128"/>
    <lineage>
        <taxon>Eukaryota</taxon>
        <taxon>Metazoa</taxon>
        <taxon>Ecdysozoa</taxon>
        <taxon>Arthropoda</taxon>
        <taxon>Crustacea</taxon>
        <taxon>Multicrustacea</taxon>
        <taxon>Malacostraca</taxon>
        <taxon>Eumalacostraca</taxon>
        <taxon>Peracarida</taxon>
        <taxon>Amphipoda</taxon>
        <taxon>Senticaudata</taxon>
        <taxon>Talitrida</taxon>
        <taxon>Talitroidea</taxon>
        <taxon>Hyalellidae</taxon>
        <taxon>Hyalella</taxon>
    </lineage>
</organism>
<dbReference type="PROSITE" id="PS00108">
    <property type="entry name" value="PROTEIN_KINASE_ST"/>
    <property type="match status" value="1"/>
</dbReference>
<feature type="compositionally biased region" description="Basic residues" evidence="17">
    <location>
        <begin position="397"/>
        <end position="410"/>
    </location>
</feature>
<evidence type="ECO:0000256" key="11">
    <source>
        <dbReference type="ARBA" id="ARBA00040213"/>
    </source>
</evidence>
<dbReference type="GO" id="GO:0032968">
    <property type="term" value="P:positive regulation of transcription elongation by RNA polymerase II"/>
    <property type="evidence" value="ECO:0007669"/>
    <property type="project" value="TreeGrafter"/>
</dbReference>
<dbReference type="InterPro" id="IPR000719">
    <property type="entry name" value="Prot_kinase_dom"/>
</dbReference>
<feature type="compositionally biased region" description="Polar residues" evidence="17">
    <location>
        <begin position="763"/>
        <end position="772"/>
    </location>
</feature>
<keyword evidence="8 20" id="KW-0418">Kinase</keyword>
<feature type="compositionally biased region" description="Basic and acidic residues" evidence="17">
    <location>
        <begin position="681"/>
        <end position="697"/>
    </location>
</feature>
<keyword evidence="6" id="KW-0808">Transferase</keyword>
<feature type="compositionally biased region" description="Polar residues" evidence="17">
    <location>
        <begin position="462"/>
        <end position="475"/>
    </location>
</feature>
<dbReference type="Gene3D" id="3.30.200.20">
    <property type="entry name" value="Phosphorylase Kinase, domain 1"/>
    <property type="match status" value="1"/>
</dbReference>
<comment type="subcellular location">
    <subcellularLocation>
        <location evidence="1">Nucleus</location>
    </subcellularLocation>
</comment>
<dbReference type="GO" id="GO:0008353">
    <property type="term" value="F:RNA polymerase II CTD heptapeptide repeat kinase activity"/>
    <property type="evidence" value="ECO:0007669"/>
    <property type="project" value="UniProtKB-EC"/>
</dbReference>
<dbReference type="PROSITE" id="PS50011">
    <property type="entry name" value="PROTEIN_KINASE_DOM"/>
    <property type="match status" value="1"/>
</dbReference>
<feature type="compositionally biased region" description="Low complexity" evidence="17">
    <location>
        <begin position="71"/>
        <end position="86"/>
    </location>
</feature>
<feature type="domain" description="Protein kinase" evidence="18">
    <location>
        <begin position="952"/>
        <end position="1248"/>
    </location>
</feature>
<evidence type="ECO:0000256" key="4">
    <source>
        <dbReference type="ARBA" id="ARBA00012425"/>
    </source>
</evidence>
<feature type="compositionally biased region" description="Polar residues" evidence="17">
    <location>
        <begin position="262"/>
        <end position="271"/>
    </location>
</feature>
<evidence type="ECO:0000256" key="1">
    <source>
        <dbReference type="ARBA" id="ARBA00004123"/>
    </source>
</evidence>
<evidence type="ECO:0000259" key="18">
    <source>
        <dbReference type="PROSITE" id="PS50011"/>
    </source>
</evidence>
<evidence type="ECO:0000256" key="13">
    <source>
        <dbReference type="ARBA" id="ARBA00047811"/>
    </source>
</evidence>
<feature type="compositionally biased region" description="Acidic residues" evidence="17">
    <location>
        <begin position="143"/>
        <end position="154"/>
    </location>
</feature>
<comment type="catalytic activity">
    <reaction evidence="14">
        <text>L-seryl-[protein] + ATP = O-phospho-L-seryl-[protein] + ADP + H(+)</text>
        <dbReference type="Rhea" id="RHEA:17989"/>
        <dbReference type="Rhea" id="RHEA-COMP:9863"/>
        <dbReference type="Rhea" id="RHEA-COMP:11604"/>
        <dbReference type="ChEBI" id="CHEBI:15378"/>
        <dbReference type="ChEBI" id="CHEBI:29999"/>
        <dbReference type="ChEBI" id="CHEBI:30616"/>
        <dbReference type="ChEBI" id="CHEBI:83421"/>
        <dbReference type="ChEBI" id="CHEBI:456216"/>
        <dbReference type="EC" id="2.7.11.22"/>
    </reaction>
</comment>
<evidence type="ECO:0000256" key="10">
    <source>
        <dbReference type="ARBA" id="ARBA00023242"/>
    </source>
</evidence>
<feature type="compositionally biased region" description="Basic residues" evidence="17">
    <location>
        <begin position="501"/>
        <end position="510"/>
    </location>
</feature>
<feature type="compositionally biased region" description="Polar residues" evidence="17">
    <location>
        <begin position="809"/>
        <end position="835"/>
    </location>
</feature>
<feature type="compositionally biased region" description="Low complexity" evidence="17">
    <location>
        <begin position="632"/>
        <end position="642"/>
    </location>
</feature>
<dbReference type="InterPro" id="IPR050108">
    <property type="entry name" value="CDK"/>
</dbReference>
<dbReference type="Gene3D" id="1.10.510.10">
    <property type="entry name" value="Transferase(Phosphotransferase) domain 1"/>
    <property type="match status" value="1"/>
</dbReference>
<dbReference type="SUPFAM" id="SSF56112">
    <property type="entry name" value="Protein kinase-like (PK-like)"/>
    <property type="match status" value="1"/>
</dbReference>
<dbReference type="GO" id="GO:0030332">
    <property type="term" value="F:cyclin binding"/>
    <property type="evidence" value="ECO:0007669"/>
    <property type="project" value="TreeGrafter"/>
</dbReference>
<dbReference type="GO" id="GO:0004693">
    <property type="term" value="F:cyclin-dependent protein serine/threonine kinase activity"/>
    <property type="evidence" value="ECO:0007669"/>
    <property type="project" value="UniProtKB-EC"/>
</dbReference>
<feature type="region of interest" description="Disordered" evidence="17">
    <location>
        <begin position="1244"/>
        <end position="1353"/>
    </location>
</feature>
<dbReference type="RefSeq" id="XP_047737978.1">
    <property type="nucleotide sequence ID" value="XM_047882022.1"/>
</dbReference>
<comment type="similarity">
    <text evidence="2">Belongs to the protein kinase superfamily. CMGC Ser/Thr protein kinase family. CDC2/CDKX subfamily.</text>
</comment>
<feature type="compositionally biased region" description="Basic residues" evidence="17">
    <location>
        <begin position="368"/>
        <end position="389"/>
    </location>
</feature>
<keyword evidence="7 16" id="KW-0547">Nucleotide-binding</keyword>
<comment type="catalytic activity">
    <reaction evidence="13">
        <text>L-threonyl-[protein] + ATP = O-phospho-L-threonyl-[protein] + ADP + H(+)</text>
        <dbReference type="Rhea" id="RHEA:46608"/>
        <dbReference type="Rhea" id="RHEA-COMP:11060"/>
        <dbReference type="Rhea" id="RHEA-COMP:11605"/>
        <dbReference type="ChEBI" id="CHEBI:15378"/>
        <dbReference type="ChEBI" id="CHEBI:30013"/>
        <dbReference type="ChEBI" id="CHEBI:30616"/>
        <dbReference type="ChEBI" id="CHEBI:61977"/>
        <dbReference type="ChEBI" id="CHEBI:456216"/>
        <dbReference type="EC" id="2.7.11.22"/>
    </reaction>
</comment>
<keyword evidence="9 16" id="KW-0067">ATP-binding</keyword>
<feature type="compositionally biased region" description="Basic and acidic residues" evidence="17">
    <location>
        <begin position="546"/>
        <end position="557"/>
    </location>
</feature>
<dbReference type="GO" id="GO:0008024">
    <property type="term" value="C:cyclin/CDK positive transcription elongation factor complex"/>
    <property type="evidence" value="ECO:0007669"/>
    <property type="project" value="TreeGrafter"/>
</dbReference>
<dbReference type="EC" id="2.7.11.23" evidence="3"/>
<feature type="region of interest" description="Disordered" evidence="17">
    <location>
        <begin position="745"/>
        <end position="942"/>
    </location>
</feature>
<keyword evidence="10" id="KW-0539">Nucleus</keyword>
<evidence type="ECO:0000256" key="8">
    <source>
        <dbReference type="ARBA" id="ARBA00022777"/>
    </source>
</evidence>
<feature type="compositionally biased region" description="Basic and acidic residues" evidence="17">
    <location>
        <begin position="1251"/>
        <end position="1272"/>
    </location>
</feature>
<dbReference type="GeneID" id="108675227"/>
<dbReference type="CTD" id="51755"/>
<proteinExistence type="inferred from homology"/>
<feature type="compositionally biased region" description="Basic and acidic residues" evidence="17">
    <location>
        <begin position="648"/>
        <end position="657"/>
    </location>
</feature>
<evidence type="ECO:0000256" key="16">
    <source>
        <dbReference type="PROSITE-ProRule" id="PRU10141"/>
    </source>
</evidence>
<evidence type="ECO:0000313" key="19">
    <source>
        <dbReference type="Proteomes" id="UP000694843"/>
    </source>
</evidence>
<evidence type="ECO:0000256" key="17">
    <source>
        <dbReference type="SAM" id="MobiDB-lite"/>
    </source>
</evidence>
<dbReference type="GO" id="GO:0005524">
    <property type="term" value="F:ATP binding"/>
    <property type="evidence" value="ECO:0007669"/>
    <property type="project" value="UniProtKB-UniRule"/>
</dbReference>
<keyword evidence="5" id="KW-0723">Serine/threonine-protein kinase</keyword>
<evidence type="ECO:0000256" key="5">
    <source>
        <dbReference type="ARBA" id="ARBA00022527"/>
    </source>
</evidence>
<evidence type="ECO:0000256" key="3">
    <source>
        <dbReference type="ARBA" id="ARBA00012409"/>
    </source>
</evidence>
<feature type="compositionally biased region" description="Basic and acidic residues" evidence="17">
    <location>
        <begin position="347"/>
        <end position="367"/>
    </location>
</feature>
<feature type="compositionally biased region" description="Polar residues" evidence="17">
    <location>
        <begin position="157"/>
        <end position="176"/>
    </location>
</feature>
<feature type="compositionally biased region" description="Pro residues" evidence="17">
    <location>
        <begin position="216"/>
        <end position="230"/>
    </location>
</feature>
<dbReference type="EC" id="2.7.11.22" evidence="4"/>
<feature type="compositionally biased region" description="Polar residues" evidence="17">
    <location>
        <begin position="51"/>
        <end position="64"/>
    </location>
</feature>
<evidence type="ECO:0000256" key="12">
    <source>
        <dbReference type="ARBA" id="ARBA00041920"/>
    </source>
</evidence>
<dbReference type="InterPro" id="IPR017441">
    <property type="entry name" value="Protein_kinase_ATP_BS"/>
</dbReference>
<dbReference type="InterPro" id="IPR008271">
    <property type="entry name" value="Ser/Thr_kinase_AS"/>
</dbReference>
<feature type="compositionally biased region" description="Polar residues" evidence="17">
    <location>
        <begin position="745"/>
        <end position="756"/>
    </location>
</feature>
<evidence type="ECO:0000313" key="20">
    <source>
        <dbReference type="RefSeq" id="XP_047737978.1"/>
    </source>
</evidence>
<protein>
    <recommendedName>
        <fullName evidence="11">Cyclin-dependent kinase 12</fullName>
        <ecNumber evidence="4">2.7.11.22</ecNumber>
        <ecNumber evidence="3">2.7.11.23</ecNumber>
    </recommendedName>
    <alternativeName>
        <fullName evidence="12">Cell division protein kinase 12</fullName>
    </alternativeName>
</protein>
<feature type="compositionally biased region" description="Basic residues" evidence="17">
    <location>
        <begin position="575"/>
        <end position="600"/>
    </location>
</feature>
<reference evidence="20" key="1">
    <citation type="submission" date="2025-08" db="UniProtKB">
        <authorList>
            <consortium name="RefSeq"/>
        </authorList>
    </citation>
    <scope>IDENTIFICATION</scope>
    <source>
        <tissue evidence="20">Whole organism</tissue>
    </source>
</reference>
<evidence type="ECO:0000256" key="6">
    <source>
        <dbReference type="ARBA" id="ARBA00022679"/>
    </source>
</evidence>
<evidence type="ECO:0000256" key="2">
    <source>
        <dbReference type="ARBA" id="ARBA00006485"/>
    </source>
</evidence>
<evidence type="ECO:0000256" key="15">
    <source>
        <dbReference type="ARBA" id="ARBA00049280"/>
    </source>
</evidence>
<dbReference type="PROSITE" id="PS00107">
    <property type="entry name" value="PROTEIN_KINASE_ATP"/>
    <property type="match status" value="1"/>
</dbReference>
<keyword evidence="19" id="KW-1185">Reference proteome</keyword>
<comment type="catalytic activity">
    <reaction evidence="15">
        <text>[DNA-directed RNA polymerase] + ATP = phospho-[DNA-directed RNA polymerase] + ADP + H(+)</text>
        <dbReference type="Rhea" id="RHEA:10216"/>
        <dbReference type="Rhea" id="RHEA-COMP:11321"/>
        <dbReference type="Rhea" id="RHEA-COMP:11322"/>
        <dbReference type="ChEBI" id="CHEBI:15378"/>
        <dbReference type="ChEBI" id="CHEBI:30616"/>
        <dbReference type="ChEBI" id="CHEBI:43176"/>
        <dbReference type="ChEBI" id="CHEBI:68546"/>
        <dbReference type="ChEBI" id="CHEBI:456216"/>
        <dbReference type="EC" id="2.7.11.23"/>
    </reaction>
</comment>
<sequence length="1478" mass="161485">MPSIHEAIESDESFSSLSDEDALEHKTNAGSAKTSSNTTTNTSLVPPLTNSSDSKTCNLITDSSVVEAPRSDSSCISSLSEPPSNSNDKPGLQPPPDTRTLDPIDNKEKDISLSPEPQKKPKSSKSRSSSVKDKSLVEYSDVSSEEFSEPEAGEISDSPSRSPILQHRASTSTTTAPLVRRYPLVDPLLPPHVTPHPSIKPHALDSPRPLLNSSYPSPPVYREPTTPPHPILSKSDLSTTPHTPLSNYTPLSSHTPPIPLSAFNSSQSCPENLSEGEVDSPPRSLGVNPQPVQRLPGHCDNTNSGSLPGSTLPQGSVIPVHSLVPYPTTMSPDRTRDPQYYGNSSARRRDDHHRSRSPDHEARDYGARSRKKEHRDKKKKKHERKRKRTDRSYSPTMHKRKKKKKYKHGSPGHDNVDGSSDDTVRYPQDSHKSRPASPRAYGDRVPLSPREVNYRRTPPLSPNISSDSLTRNYGSSRRPHTPPLTGANRAPTITISSGSSSRHHSPHHHPLMGGAPSPQSSNYPSVDLGSSHRGAHRVSPPATDGDGDRGRHLSKKEERKRRKREKERRNSCSKSKSRSPGRRRRGSRSTSRSRARHRRSPYTPPSKGSRVPTTGASPAGSSRYPSKGGRHSSSSSTSSSDRSSSRRPQIEAHRFARENNMSSTSFFAELVKSKKNARKLKEVMTRDGDDAVDKESSSRQTIGGDKGSSRPNGVFADEDIHTSVNEAGVITILDGAENPVNVEGSSHTLANGSTANPVVRTPEPNTTQTPVNNKHVRPPIPSATTPVPVVDPPIDRPPGHIQTPVPAVPNNQLNNSTQIPSNSTTTPSKRTTNLTKLPLPPGINLEDIESPPSPSSPNSDVSEKTKKTRISLTKDLPMPPVLSGSNSPSGLEVHNLRSKSSGLRKGAVDGLPTPKGRPGSLQSFPRPKILNKRRTDRSHQDDAWSQRCVDVFDIIAQIGEGTYGHVYKARPKDSLTDEMVALKKVRLENEKEGFPITAVREIKILKQLHHSNIVNLKEIVTDKQDATDFRHDKGSFYLVFEYLDHDLMGLLESGMVEFTETHNASIMRQLMEGLNYCHKKNFLHRDIKCSNILMNNKGQVKLGDFGLARLYSSTNERPYTNKVITLWYRPPELLLGEERYGTPIDVWSCGCILGELFQKRPLFQGNSEAMQLEVISRVCGTPTPAEWPDIVKLAGWATMKPKKTYRRRILDDFKDRMPAEALALLDHMLRLDPGKRITAGDALNSPWLKNVDPEKVEPDPLPRNQDCHELWSKRRKRQLKEQQQGSNAAPAAALQHEQQQPLSYAQHREMLQRQQHQQGAAYKAPEETNPVGEDLPILHNPGGNGVHIPPANGGGGNNGVGGYGGGGGGGNYGGAGNDGVGGLPEFDEDSSSRGPIIPDPLGGPYHPDGPNVAGGSSPPPRPLNLLNASRGSISPGLPPRGGGPLGVHRSVGHMAHLIASRQGLNYGHVAALTKEPRE</sequence>
<feature type="region of interest" description="Disordered" evidence="17">
    <location>
        <begin position="1376"/>
        <end position="1447"/>
    </location>
</feature>
<feature type="compositionally biased region" description="Basic and acidic residues" evidence="17">
    <location>
        <begin position="422"/>
        <end position="432"/>
    </location>
</feature>
<dbReference type="FunFam" id="1.10.510.10:FF:000415">
    <property type="entry name" value="CMGC/CDK/CRK7 protein kinase, variant"/>
    <property type="match status" value="1"/>
</dbReference>
<dbReference type="Proteomes" id="UP000694843">
    <property type="component" value="Unplaced"/>
</dbReference>
<evidence type="ECO:0000256" key="14">
    <source>
        <dbReference type="ARBA" id="ARBA00048367"/>
    </source>
</evidence>
<accession>A0A979FMS5</accession>
<dbReference type="CDD" id="cd07864">
    <property type="entry name" value="STKc_CDK12"/>
    <property type="match status" value="1"/>
</dbReference>
<dbReference type="FunFam" id="3.30.200.20:FF:000074">
    <property type="entry name" value="cyclin-dependent kinase 12 isoform X2"/>
    <property type="match status" value="1"/>
</dbReference>
<dbReference type="InterPro" id="IPR011009">
    <property type="entry name" value="Kinase-like_dom_sf"/>
</dbReference>
<feature type="compositionally biased region" description="Low complexity" evidence="17">
    <location>
        <begin position="1423"/>
        <end position="1435"/>
    </location>
</feature>
<feature type="region of interest" description="Disordered" evidence="17">
    <location>
        <begin position="681"/>
        <end position="712"/>
    </location>
</feature>
<evidence type="ECO:0000256" key="7">
    <source>
        <dbReference type="ARBA" id="ARBA00022741"/>
    </source>
</evidence>
<dbReference type="Pfam" id="PF00069">
    <property type="entry name" value="Pkinase"/>
    <property type="match status" value="1"/>
</dbReference>
<feature type="compositionally biased region" description="Polar residues" evidence="17">
    <location>
        <begin position="300"/>
        <end position="314"/>
    </location>
</feature>
<name>A0A979FMS5_HYAAZ</name>
<feature type="region of interest" description="Disordered" evidence="17">
    <location>
        <begin position="1"/>
        <end position="658"/>
    </location>
</feature>
<feature type="compositionally biased region" description="Polar residues" evidence="17">
    <location>
        <begin position="611"/>
        <end position="624"/>
    </location>
</feature>
<dbReference type="PANTHER" id="PTHR24056">
    <property type="entry name" value="CELL DIVISION PROTEIN KINASE"/>
    <property type="match status" value="1"/>
</dbReference>